<dbReference type="Gene3D" id="3.40.50.1820">
    <property type="entry name" value="alpha/beta hydrolase"/>
    <property type="match status" value="1"/>
</dbReference>
<evidence type="ECO:0000313" key="3">
    <source>
        <dbReference type="Proteomes" id="UP000033448"/>
    </source>
</evidence>
<evidence type="ECO:0000313" key="2">
    <source>
        <dbReference type="EMBL" id="KJL23887.1"/>
    </source>
</evidence>
<gene>
    <name evidence="2" type="ORF">RL72_01838</name>
</gene>
<dbReference type="RefSeq" id="WP_248700432.1">
    <property type="nucleotide sequence ID" value="NZ_JYIT01000075.1"/>
</dbReference>
<evidence type="ECO:0000259" key="1">
    <source>
        <dbReference type="PROSITE" id="PS50008"/>
    </source>
</evidence>
<dbReference type="PROSITE" id="PS50008">
    <property type="entry name" value="PIPLC_Y_DOMAIN"/>
    <property type="match status" value="1"/>
</dbReference>
<accession>A0A0F0KSK6</accession>
<dbReference type="GO" id="GO:0004435">
    <property type="term" value="F:phosphatidylinositol-4,5-bisphosphate phospholipase C activity"/>
    <property type="evidence" value="ECO:0007669"/>
    <property type="project" value="InterPro"/>
</dbReference>
<dbReference type="InterPro" id="IPR000801">
    <property type="entry name" value="Esterase-like"/>
</dbReference>
<dbReference type="InterPro" id="IPR050583">
    <property type="entry name" value="Mycobacterial_A85_antigen"/>
</dbReference>
<dbReference type="Proteomes" id="UP000033448">
    <property type="component" value="Unassembled WGS sequence"/>
</dbReference>
<name>A0A0F0KSK6_9MICO</name>
<sequence>MSQQLRMPYPVQPTFDSAVVYTHGPDSIQKVGVRPGRTVEFTLQSHRFFPHASHKISIHVPHGIDETETRVTVFQDGAMYLDPAGEVRGGIVLDNLSAAQQVPSMVGVFVEPAEGLRNAEYDAFNRDYATFVADEVLPAAQDALRAALILDDVAIVGGSSGGNCAVTACWFRRDTFKRAVSFLGSFAQIPGGNPFPNEIRQTSHAFRVFMQIGNHDLNSREPRMNWFAENMRVAAAFAEAGYPLRVVLGDGGHDPNHGGVLLPHALRWVWGDLPAVPCENADPA</sequence>
<dbReference type="PANTHER" id="PTHR48098:SF3">
    <property type="entry name" value="IRON(III) ENTEROBACTIN ESTERASE"/>
    <property type="match status" value="1"/>
</dbReference>
<dbReference type="SUPFAM" id="SSF53474">
    <property type="entry name" value="alpha/beta-Hydrolases"/>
    <property type="match status" value="1"/>
</dbReference>
<dbReference type="InterPro" id="IPR001711">
    <property type="entry name" value="PLipase_C_Pinositol-sp_Y"/>
</dbReference>
<dbReference type="GO" id="GO:0006629">
    <property type="term" value="P:lipid metabolic process"/>
    <property type="evidence" value="ECO:0007669"/>
    <property type="project" value="InterPro"/>
</dbReference>
<dbReference type="AlphaFoldDB" id="A0A0F0KSK6"/>
<proteinExistence type="predicted"/>
<comment type="caution">
    <text evidence="2">The sequence shown here is derived from an EMBL/GenBank/DDBJ whole genome shotgun (WGS) entry which is preliminary data.</text>
</comment>
<dbReference type="PATRIC" id="fig|582680.7.peg.1888"/>
<dbReference type="EMBL" id="JYIT01000075">
    <property type="protein sequence ID" value="KJL23887.1"/>
    <property type="molecule type" value="Genomic_DNA"/>
</dbReference>
<protein>
    <submittedName>
        <fullName evidence="2">Enterobactin/ferric enterobactin esterase</fullName>
    </submittedName>
</protein>
<dbReference type="GO" id="GO:0035556">
    <property type="term" value="P:intracellular signal transduction"/>
    <property type="evidence" value="ECO:0007669"/>
    <property type="project" value="InterPro"/>
</dbReference>
<dbReference type="Pfam" id="PF00756">
    <property type="entry name" value="Esterase"/>
    <property type="match status" value="1"/>
</dbReference>
<feature type="domain" description="PI-PLC Y-box" evidence="1">
    <location>
        <begin position="207"/>
        <end position="267"/>
    </location>
</feature>
<keyword evidence="3" id="KW-1185">Reference proteome</keyword>
<dbReference type="PANTHER" id="PTHR48098">
    <property type="entry name" value="ENTEROCHELIN ESTERASE-RELATED"/>
    <property type="match status" value="1"/>
</dbReference>
<dbReference type="InterPro" id="IPR029058">
    <property type="entry name" value="AB_hydrolase_fold"/>
</dbReference>
<reference evidence="2 3" key="1">
    <citation type="submission" date="2015-02" db="EMBL/GenBank/DDBJ databases">
        <title>Draft genome sequences of ten Microbacterium spp. with emphasis on heavy metal contaminated environments.</title>
        <authorList>
            <person name="Corretto E."/>
        </authorList>
    </citation>
    <scope>NUCLEOTIDE SEQUENCE [LARGE SCALE GENOMIC DNA]</scope>
    <source>
        <strain evidence="2 3">DSM 23848</strain>
    </source>
</reference>
<organism evidence="2 3">
    <name type="scientific">Microbacterium azadirachtae</name>
    <dbReference type="NCBI Taxonomy" id="582680"/>
    <lineage>
        <taxon>Bacteria</taxon>
        <taxon>Bacillati</taxon>
        <taxon>Actinomycetota</taxon>
        <taxon>Actinomycetes</taxon>
        <taxon>Micrococcales</taxon>
        <taxon>Microbacteriaceae</taxon>
        <taxon>Microbacterium</taxon>
    </lineage>
</organism>